<gene>
    <name evidence="2" type="ORF">FE263_16005</name>
</gene>
<keyword evidence="3" id="KW-1185">Reference proteome</keyword>
<protein>
    <submittedName>
        <fullName evidence="2">General secretion pathway protein GspK</fullName>
    </submittedName>
</protein>
<reference evidence="2 3" key="1">
    <citation type="submission" date="2019-05" db="EMBL/GenBank/DDBJ databases">
        <authorList>
            <person name="Pankratov T."/>
            <person name="Grouzdev D."/>
        </authorList>
    </citation>
    <scope>NUCLEOTIDE SEQUENCE [LARGE SCALE GENOMIC DNA]</scope>
    <source>
        <strain evidence="2 3">KEBCLARHB70R</strain>
    </source>
</reference>
<feature type="domain" description="T2SS protein K first SAM-like" evidence="1">
    <location>
        <begin position="83"/>
        <end position="168"/>
    </location>
</feature>
<sequence length="252" mass="25787">MLALLISQMAGSGRQAVRLAGNLRNAAALQAAADGAVQEAGFHLLAGGNGHWAANGLVHELRQDGADMRVRIDNQAGLINPSIASVELLAGLLRACGAESGAAVQAASAMVAWRYPGAQTDFGPAAYRQAGRDYAPPGAAFESIDEIGLVLGITPPLLACMAPHLSLYRDTDPDPNAADPVVLRAIEIATGASPQVTGPAVDETVVMVTAVATGPDGARASRRAVLRVAAPNQASAQGAAPVSPFEVMTWER</sequence>
<evidence type="ECO:0000259" key="1">
    <source>
        <dbReference type="Pfam" id="PF21687"/>
    </source>
</evidence>
<dbReference type="Gene3D" id="1.10.40.60">
    <property type="entry name" value="EpsJ-like"/>
    <property type="match status" value="1"/>
</dbReference>
<dbReference type="InterPro" id="IPR049031">
    <property type="entry name" value="T2SSK_SAM-like_1st"/>
</dbReference>
<dbReference type="RefSeq" id="WP_138327048.1">
    <property type="nucleotide sequence ID" value="NZ_VCDI01000006.1"/>
</dbReference>
<proteinExistence type="predicted"/>
<dbReference type="AlphaFoldDB" id="A0A5R9J175"/>
<accession>A0A5R9J175</accession>
<dbReference type="Proteomes" id="UP000305654">
    <property type="component" value="Unassembled WGS sequence"/>
</dbReference>
<evidence type="ECO:0000313" key="2">
    <source>
        <dbReference type="EMBL" id="TLU71410.1"/>
    </source>
</evidence>
<name>A0A5R9J175_9PROT</name>
<evidence type="ECO:0000313" key="3">
    <source>
        <dbReference type="Proteomes" id="UP000305654"/>
    </source>
</evidence>
<comment type="caution">
    <text evidence="2">The sequence shown here is derived from an EMBL/GenBank/DDBJ whole genome shotgun (WGS) entry which is preliminary data.</text>
</comment>
<dbReference type="OrthoDB" id="7226260at2"/>
<dbReference type="InterPro" id="IPR038072">
    <property type="entry name" value="GspK_central_sf"/>
</dbReference>
<dbReference type="EMBL" id="VCDI01000006">
    <property type="protein sequence ID" value="TLU71410.1"/>
    <property type="molecule type" value="Genomic_DNA"/>
</dbReference>
<dbReference type="Pfam" id="PF21687">
    <property type="entry name" value="T2SSK_1st"/>
    <property type="match status" value="1"/>
</dbReference>
<dbReference type="SUPFAM" id="SSF158544">
    <property type="entry name" value="GspK insert domain-like"/>
    <property type="match status" value="1"/>
</dbReference>
<organism evidence="2 3">
    <name type="scientific">Lichenicoccus roseus</name>
    <dbReference type="NCBI Taxonomy" id="2683649"/>
    <lineage>
        <taxon>Bacteria</taxon>
        <taxon>Pseudomonadati</taxon>
        <taxon>Pseudomonadota</taxon>
        <taxon>Alphaproteobacteria</taxon>
        <taxon>Acetobacterales</taxon>
        <taxon>Acetobacteraceae</taxon>
        <taxon>Lichenicoccus</taxon>
    </lineage>
</organism>